<protein>
    <submittedName>
        <fullName evidence="1">Uncharacterized protein</fullName>
    </submittedName>
</protein>
<comment type="caution">
    <text evidence="1">The sequence shown here is derived from an EMBL/GenBank/DDBJ whole genome shotgun (WGS) entry which is preliminary data.</text>
</comment>
<organism evidence="1 2">
    <name type="scientific">Araneus ventricosus</name>
    <name type="common">Orbweaver spider</name>
    <name type="synonym">Epeira ventricosa</name>
    <dbReference type="NCBI Taxonomy" id="182803"/>
    <lineage>
        <taxon>Eukaryota</taxon>
        <taxon>Metazoa</taxon>
        <taxon>Ecdysozoa</taxon>
        <taxon>Arthropoda</taxon>
        <taxon>Chelicerata</taxon>
        <taxon>Arachnida</taxon>
        <taxon>Araneae</taxon>
        <taxon>Araneomorphae</taxon>
        <taxon>Entelegynae</taxon>
        <taxon>Araneoidea</taxon>
        <taxon>Araneidae</taxon>
        <taxon>Araneus</taxon>
    </lineage>
</organism>
<dbReference type="Proteomes" id="UP000499080">
    <property type="component" value="Unassembled WGS sequence"/>
</dbReference>
<proteinExistence type="predicted"/>
<evidence type="ECO:0000313" key="1">
    <source>
        <dbReference type="EMBL" id="GBM65401.1"/>
    </source>
</evidence>
<accession>A0A4Y2HJ92</accession>
<keyword evidence="2" id="KW-1185">Reference proteome</keyword>
<dbReference type="AlphaFoldDB" id="A0A4Y2HJ92"/>
<name>A0A4Y2HJ92_ARAVE</name>
<evidence type="ECO:0000313" key="2">
    <source>
        <dbReference type="Proteomes" id="UP000499080"/>
    </source>
</evidence>
<reference evidence="1 2" key="1">
    <citation type="journal article" date="2019" name="Sci. Rep.">
        <title>Orb-weaving spider Araneus ventricosus genome elucidates the spidroin gene catalogue.</title>
        <authorList>
            <person name="Kono N."/>
            <person name="Nakamura H."/>
            <person name="Ohtoshi R."/>
            <person name="Moran D.A.P."/>
            <person name="Shinohara A."/>
            <person name="Yoshida Y."/>
            <person name="Fujiwara M."/>
            <person name="Mori M."/>
            <person name="Tomita M."/>
            <person name="Arakawa K."/>
        </authorList>
    </citation>
    <scope>NUCLEOTIDE SEQUENCE [LARGE SCALE GENOMIC DNA]</scope>
</reference>
<gene>
    <name evidence="1" type="ORF">AVEN_232327_1</name>
</gene>
<dbReference type="EMBL" id="BGPR01001977">
    <property type="protein sequence ID" value="GBM65401.1"/>
    <property type="molecule type" value="Genomic_DNA"/>
</dbReference>
<sequence length="86" mass="10064">MCGEKCSDAPIYYVFAEGNEVVWNTASGERTAPVRLSARISGCRRHYLVARDSAVLEFYERYSRWNVFKRNVCGEMIFLWGIFWLN</sequence>